<dbReference type="InterPro" id="IPR050961">
    <property type="entry name" value="BolA/IbaG_stress_morph_reg"/>
</dbReference>
<dbReference type="EMBL" id="JZSH01000019">
    <property type="protein sequence ID" value="KJF78853.1"/>
    <property type="molecule type" value="Genomic_DNA"/>
</dbReference>
<dbReference type="GO" id="GO:0005829">
    <property type="term" value="C:cytosol"/>
    <property type="evidence" value="ECO:0007669"/>
    <property type="project" value="TreeGrafter"/>
</dbReference>
<dbReference type="PANTHER" id="PTHR46229">
    <property type="entry name" value="BOLA TRANSCRIPTION REGULATOR"/>
    <property type="match status" value="1"/>
</dbReference>
<evidence type="ECO:0000256" key="2">
    <source>
        <dbReference type="ARBA" id="ARBA00074073"/>
    </source>
</evidence>
<dbReference type="Pfam" id="PF01722">
    <property type="entry name" value="BolA"/>
    <property type="match status" value="1"/>
</dbReference>
<dbReference type="InterPro" id="IPR036065">
    <property type="entry name" value="BolA-like_sf"/>
</dbReference>
<dbReference type="SUPFAM" id="SSF82657">
    <property type="entry name" value="BolA-like"/>
    <property type="match status" value="1"/>
</dbReference>
<evidence type="ECO:0000256" key="1">
    <source>
        <dbReference type="ARBA" id="ARBA00005578"/>
    </source>
</evidence>
<evidence type="ECO:0000313" key="5">
    <source>
        <dbReference type="Proteomes" id="UP000032582"/>
    </source>
</evidence>
<dbReference type="NCBIfam" id="NF008638">
    <property type="entry name" value="PRK11628.1"/>
    <property type="match status" value="1"/>
</dbReference>
<proteinExistence type="inferred from homology"/>
<dbReference type="PANTHER" id="PTHR46229:SF2">
    <property type="entry name" value="BOLA-LIKE PROTEIN 1"/>
    <property type="match status" value="1"/>
</dbReference>
<name>A0A0D8LDM2_MORMO</name>
<reference evidence="4 5" key="1">
    <citation type="submission" date="2015-02" db="EMBL/GenBank/DDBJ databases">
        <title>Whole genome shotgun sequencing of cultured foodborne pathogen.</title>
        <authorList>
            <person name="Timme R."/>
            <person name="Allard M.W."/>
            <person name="Strain E."/>
            <person name="Evans P.S."/>
            <person name="Brown E."/>
        </authorList>
    </citation>
    <scope>NUCLEOTIDE SEQUENCE [LARGE SCALE GENOMIC DNA]</scope>
    <source>
        <strain evidence="4 5">GCSL-TSO-24</strain>
    </source>
</reference>
<dbReference type="PIRSF" id="PIRSF003113">
    <property type="entry name" value="BolA"/>
    <property type="match status" value="1"/>
</dbReference>
<dbReference type="InterPro" id="IPR002634">
    <property type="entry name" value="BolA"/>
</dbReference>
<evidence type="ECO:0000313" key="4">
    <source>
        <dbReference type="EMBL" id="KJF78853.1"/>
    </source>
</evidence>
<sequence length="109" mass="11867">MSASFPAVMQQRIEEKLNHALAPLYISVVNESGQHNVPAGSETHFKVVVVSEAFAGMRPVARHRHMYTLLAGELADGVHALALHTYTPDEWDHCQGTVNPSPRCHGGGK</sequence>
<dbReference type="Proteomes" id="UP000032582">
    <property type="component" value="Unassembled WGS sequence"/>
</dbReference>
<evidence type="ECO:0000256" key="3">
    <source>
        <dbReference type="RuleBase" id="RU003860"/>
    </source>
</evidence>
<protein>
    <recommendedName>
        <fullName evidence="2">DNA-binding transcriptional regulator BolA</fullName>
    </recommendedName>
</protein>
<dbReference type="Gene3D" id="3.30.300.90">
    <property type="entry name" value="BolA-like"/>
    <property type="match status" value="1"/>
</dbReference>
<dbReference type="AlphaFoldDB" id="A0A0D8LDM2"/>
<dbReference type="FunFam" id="3.30.300.90:FF:000001">
    <property type="entry name" value="Transcriptional regulator BolA"/>
    <property type="match status" value="1"/>
</dbReference>
<comment type="caution">
    <text evidence="4">The sequence shown here is derived from an EMBL/GenBank/DDBJ whole genome shotgun (WGS) entry which is preliminary data.</text>
</comment>
<dbReference type="PATRIC" id="fig|582.24.peg.1005"/>
<organism evidence="4 5">
    <name type="scientific">Morganella morganii</name>
    <name type="common">Proteus morganii</name>
    <dbReference type="NCBI Taxonomy" id="582"/>
    <lineage>
        <taxon>Bacteria</taxon>
        <taxon>Pseudomonadati</taxon>
        <taxon>Pseudomonadota</taxon>
        <taxon>Gammaproteobacteria</taxon>
        <taxon>Enterobacterales</taxon>
        <taxon>Morganellaceae</taxon>
        <taxon>Morganella</taxon>
    </lineage>
</organism>
<dbReference type="GO" id="GO:1990229">
    <property type="term" value="C:iron-sulfur cluster assembly complex"/>
    <property type="evidence" value="ECO:0007669"/>
    <property type="project" value="UniProtKB-ARBA"/>
</dbReference>
<gene>
    <name evidence="4" type="ORF">UA45_03300</name>
</gene>
<dbReference type="GO" id="GO:0006351">
    <property type="term" value="P:DNA-templated transcription"/>
    <property type="evidence" value="ECO:0007669"/>
    <property type="project" value="TreeGrafter"/>
</dbReference>
<accession>A0A0D8LDM2</accession>
<comment type="similarity">
    <text evidence="1 3">Belongs to the BolA/IbaG family.</text>
</comment>